<dbReference type="RefSeq" id="WP_113280699.1">
    <property type="nucleotide sequence ID" value="NZ_JABUMX010000002.1"/>
</dbReference>
<keyword evidence="4" id="KW-1185">Reference proteome</keyword>
<comment type="caution">
    <text evidence="3">The sequence shown here is derived from an EMBL/GenBank/DDBJ whole genome shotgun (WGS) entry which is preliminary data.</text>
</comment>
<evidence type="ECO:0000313" key="4">
    <source>
        <dbReference type="Proteomes" id="UP000550508"/>
    </source>
</evidence>
<keyword evidence="1" id="KW-0472">Membrane</keyword>
<dbReference type="Proteomes" id="UP000550508">
    <property type="component" value="Unassembled WGS sequence"/>
</dbReference>
<reference evidence="3 4" key="1">
    <citation type="submission" date="2020-05" db="EMBL/GenBank/DDBJ databases">
        <authorList>
            <person name="Kim M.K."/>
        </authorList>
    </citation>
    <scope>NUCLEOTIDE SEQUENCE [LARGE SCALE GENOMIC DNA]</scope>
    <source>
        <strain evidence="3 4">BT25</strain>
    </source>
</reference>
<sequence>MFKWRRSVWISVGVISLLAVATAFTVLSFRYDGAEGQKVTLNRDKIAPTDTGTTFPNADGAFGDVNAKPPPDAFHANGSGQVSTRLDERGETLKALPVGKIVLIAPGEMTVQETRTVSARVGVKISDEALMGTVTHDEQTSLKTLHVSTEMEAQLEGSSFRIVPISERVQPIAEGDFPTVWKWQVTALNEGDQILEATLYALIPDGDSTARLRIDSYFGEVSVKVKPASWGEVFLKTLVPLLASLVVMGGIVVLVARVRRRKTPLLPQGGAASFVKRSQTVSDPIPIDYTTVNWDDISGKQQKVLRESIVRTFPKAADFDLFLANELNKGPIGLKVSDGGFEQQVHDYLLYVQAEGWTLDLVRALQEKRFPSTRHLVEQIRATASIDAQLN</sequence>
<keyword evidence="1" id="KW-1133">Transmembrane helix</keyword>
<feature type="domain" description="Effector-associated" evidence="2">
    <location>
        <begin position="296"/>
        <end position="373"/>
    </location>
</feature>
<organism evidence="3 4">
    <name type="scientific">Phyllobacterium pellucidum</name>
    <dbReference type="NCBI Taxonomy" id="2740464"/>
    <lineage>
        <taxon>Bacteria</taxon>
        <taxon>Pseudomonadati</taxon>
        <taxon>Pseudomonadota</taxon>
        <taxon>Alphaproteobacteria</taxon>
        <taxon>Hyphomicrobiales</taxon>
        <taxon>Phyllobacteriaceae</taxon>
        <taxon>Phyllobacterium</taxon>
    </lineage>
</organism>
<dbReference type="AlphaFoldDB" id="A0A849VT65"/>
<evidence type="ECO:0000256" key="1">
    <source>
        <dbReference type="SAM" id="Phobius"/>
    </source>
</evidence>
<keyword evidence="1" id="KW-0812">Transmembrane</keyword>
<protein>
    <recommendedName>
        <fullName evidence="2">Effector-associated domain-containing protein</fullName>
    </recommendedName>
</protein>
<name>A0A849VT65_9HYPH</name>
<dbReference type="InterPro" id="IPR045430">
    <property type="entry name" value="EAD1"/>
</dbReference>
<accession>A0A849VT65</accession>
<gene>
    <name evidence="3" type="ORF">HQ945_08230</name>
</gene>
<evidence type="ECO:0000313" key="3">
    <source>
        <dbReference type="EMBL" id="NTS31240.1"/>
    </source>
</evidence>
<dbReference type="EMBL" id="JABUMX010000002">
    <property type="protein sequence ID" value="NTS31240.1"/>
    <property type="molecule type" value="Genomic_DNA"/>
</dbReference>
<dbReference type="Pfam" id="PF19955">
    <property type="entry name" value="EAD1"/>
    <property type="match status" value="1"/>
</dbReference>
<feature type="transmembrane region" description="Helical" evidence="1">
    <location>
        <begin position="233"/>
        <end position="256"/>
    </location>
</feature>
<proteinExistence type="predicted"/>
<evidence type="ECO:0000259" key="2">
    <source>
        <dbReference type="Pfam" id="PF19955"/>
    </source>
</evidence>